<name>A0A922I081_DERFA</name>
<gene>
    <name evidence="3" type="ORF">DERF_007025</name>
</gene>
<evidence type="ECO:0000256" key="1">
    <source>
        <dbReference type="SAM" id="MobiDB-lite"/>
    </source>
</evidence>
<sequence>MKSIIITGVILSIFFASVVYCGPPMRENPEFKRLSQEIQEKVCSGKTTEEQLNELTKCMEDIKDEMGEREFMEQYIQECLGESEVDVGFTVDEAYKETVYLICSGKFRMCIHQKARNISRNDPDNDDDEKKESKDNGPRGPPHMNPEFHQKVQKMMDCKRKALEL</sequence>
<evidence type="ECO:0000313" key="3">
    <source>
        <dbReference type="EMBL" id="KAH9516272.1"/>
    </source>
</evidence>
<feature type="region of interest" description="Disordered" evidence="1">
    <location>
        <begin position="118"/>
        <end position="153"/>
    </location>
</feature>
<feature type="compositionally biased region" description="Basic and acidic residues" evidence="1">
    <location>
        <begin position="119"/>
        <end position="137"/>
    </location>
</feature>
<keyword evidence="4" id="KW-1185">Reference proteome</keyword>
<dbReference type="Proteomes" id="UP000790347">
    <property type="component" value="Unassembled WGS sequence"/>
</dbReference>
<evidence type="ECO:0000256" key="2">
    <source>
        <dbReference type="SAM" id="SignalP"/>
    </source>
</evidence>
<protein>
    <submittedName>
        <fullName evidence="3">Uncharacterized protein</fullName>
    </submittedName>
</protein>
<evidence type="ECO:0000313" key="4">
    <source>
        <dbReference type="Proteomes" id="UP000790347"/>
    </source>
</evidence>
<dbReference type="AlphaFoldDB" id="A0A922I081"/>
<feature type="chain" id="PRO_5037943381" evidence="2">
    <location>
        <begin position="22"/>
        <end position="165"/>
    </location>
</feature>
<organism evidence="3 4">
    <name type="scientific">Dermatophagoides farinae</name>
    <name type="common">American house dust mite</name>
    <dbReference type="NCBI Taxonomy" id="6954"/>
    <lineage>
        <taxon>Eukaryota</taxon>
        <taxon>Metazoa</taxon>
        <taxon>Ecdysozoa</taxon>
        <taxon>Arthropoda</taxon>
        <taxon>Chelicerata</taxon>
        <taxon>Arachnida</taxon>
        <taxon>Acari</taxon>
        <taxon>Acariformes</taxon>
        <taxon>Sarcoptiformes</taxon>
        <taxon>Astigmata</taxon>
        <taxon>Psoroptidia</taxon>
        <taxon>Analgoidea</taxon>
        <taxon>Pyroglyphidae</taxon>
        <taxon>Dermatophagoidinae</taxon>
        <taxon>Dermatophagoides</taxon>
    </lineage>
</organism>
<reference evidence="3" key="1">
    <citation type="submission" date="2013-05" db="EMBL/GenBank/DDBJ databases">
        <authorList>
            <person name="Yim A.K.Y."/>
            <person name="Chan T.F."/>
            <person name="Ji K.M."/>
            <person name="Liu X.Y."/>
            <person name="Zhou J.W."/>
            <person name="Li R.Q."/>
            <person name="Yang K.Y."/>
            <person name="Li J."/>
            <person name="Li M."/>
            <person name="Law P.T.W."/>
            <person name="Wu Y.L."/>
            <person name="Cai Z.L."/>
            <person name="Qin H."/>
            <person name="Bao Y."/>
            <person name="Leung R.K.K."/>
            <person name="Ng P.K.S."/>
            <person name="Zou J."/>
            <person name="Zhong X.J."/>
            <person name="Ran P.X."/>
            <person name="Zhong N.S."/>
            <person name="Liu Z.G."/>
            <person name="Tsui S.K.W."/>
        </authorList>
    </citation>
    <scope>NUCLEOTIDE SEQUENCE</scope>
    <source>
        <strain evidence="3">Derf</strain>
        <tissue evidence="3">Whole organism</tissue>
    </source>
</reference>
<keyword evidence="2" id="KW-0732">Signal</keyword>
<comment type="caution">
    <text evidence="3">The sequence shown here is derived from an EMBL/GenBank/DDBJ whole genome shotgun (WGS) entry which is preliminary data.</text>
</comment>
<dbReference type="EMBL" id="ASGP02000003">
    <property type="protein sequence ID" value="KAH9516272.1"/>
    <property type="molecule type" value="Genomic_DNA"/>
</dbReference>
<accession>A0A922I081</accession>
<feature type="signal peptide" evidence="2">
    <location>
        <begin position="1"/>
        <end position="21"/>
    </location>
</feature>
<proteinExistence type="predicted"/>
<reference evidence="3" key="2">
    <citation type="journal article" date="2022" name="Res Sq">
        <title>Comparative Genomics Reveals Insights into the Divergent Evolution of Astigmatic Mites and Household Pest Adaptations.</title>
        <authorList>
            <person name="Xiong Q."/>
            <person name="Wan A.T.-Y."/>
            <person name="Liu X.-Y."/>
            <person name="Fung C.S.-H."/>
            <person name="Xiao X."/>
            <person name="Malainual N."/>
            <person name="Hou J."/>
            <person name="Wang L."/>
            <person name="Wang M."/>
            <person name="Yang K."/>
            <person name="Cui Y."/>
            <person name="Leung E."/>
            <person name="Nong W."/>
            <person name="Shin S.-K."/>
            <person name="Au S."/>
            <person name="Jeong K.Y."/>
            <person name="Chew F.T."/>
            <person name="Hui J."/>
            <person name="Leung T.F."/>
            <person name="Tungtrongchitr A."/>
            <person name="Zhong N."/>
            <person name="Liu Z."/>
            <person name="Tsui S."/>
        </authorList>
    </citation>
    <scope>NUCLEOTIDE SEQUENCE</scope>
    <source>
        <strain evidence="3">Derf</strain>
        <tissue evidence="3">Whole organism</tissue>
    </source>
</reference>